<comment type="caution">
    <text evidence="11">The sequence shown here is derived from an EMBL/GenBank/DDBJ whole genome shotgun (WGS) entry which is preliminary data.</text>
</comment>
<dbReference type="SMART" id="SM00829">
    <property type="entry name" value="PKS_ER"/>
    <property type="match status" value="1"/>
</dbReference>
<protein>
    <recommendedName>
        <fullName evidence="13">Carrier domain-containing protein</fullName>
    </recommendedName>
</protein>
<dbReference type="InterPro" id="IPR049552">
    <property type="entry name" value="PKS_DH_N"/>
</dbReference>
<proteinExistence type="predicted"/>
<keyword evidence="1" id="KW-0596">Phosphopantetheine</keyword>
<dbReference type="Gene3D" id="3.40.366.10">
    <property type="entry name" value="Malonyl-Coenzyme A Acyl Carrier Protein, domain 2"/>
    <property type="match status" value="1"/>
</dbReference>
<keyword evidence="3" id="KW-0808">Transferase</keyword>
<feature type="active site" description="Proton donor; for dehydratase activity" evidence="8">
    <location>
        <position position="629"/>
    </location>
</feature>
<dbReference type="InterPro" id="IPR036291">
    <property type="entry name" value="NAD(P)-bd_dom_sf"/>
</dbReference>
<evidence type="ECO:0000256" key="3">
    <source>
        <dbReference type="ARBA" id="ARBA00022679"/>
    </source>
</evidence>
<dbReference type="Gene3D" id="3.90.180.10">
    <property type="entry name" value="Medium-chain alcohol dehydrogenases, catalytic domain"/>
    <property type="match status" value="1"/>
</dbReference>
<dbReference type="SUPFAM" id="SSF47336">
    <property type="entry name" value="ACP-like"/>
    <property type="match status" value="1"/>
</dbReference>
<sequence>MSADSIQTGDASVPLAFVFTGQGAQYAAMGKELLQNESFLASIRGLDHSLETLLPPAYVPNWTLERSILEPPEDSHIHEASRSQPVCTAIQIALVDLLRSWNVNPCAVVGHSSGEIAAAYAAGLVSASQAIITAYLRGYAVEQLTAKGAMLAAGIPHHVANSTIQEANLEQEVSVACINSPEGVTLSGSEEGIQRLMTILQEQGKFARLLRTGGRAYHSYMMAEVGELYESSLAPYFHVKDVVAYQTEKPAAVMYSSVMAQDKTHALVLDRDSISAEYWRCNLEKPVQFSNALSTLLHNHKKVHLVEVGPHPALKGPVQEIRSHMKLDPTSVPYSSTLVRNQDADSCMKQLAGVLFLSKKDLSWQNVNQGVRPTFANSLPPYPWDYSAGILWEEPRTSLELRQRQHPRHELLGSQRAERQGINWAWKNVLTTNEIPWLRDHKLESRIVFPASGYIAIAIEALSQARNVSSGTTPAFEFRHVDISTALVVPDDETRSGVEVHTVLSTRELTRTSRSDEWHEFYISSLASGATTMHCSGSIRLAKDAESGTLPEGVSPPSTDGFERLDPDIFYTRFASQGLHFGPAFQSVTTLHVDIGRLRQEAIGVVNIVPPVSEKPTNMRYAVHPITLDSCFQLAIMGSAAGDASETNVCLPVFIDECRVVTAAPDAYEAEGLVQAASTKSSISTRRMTSIFWSKGVATRPLIYLKGVRLTQFKSAIARDRHILRQPSLRVHWKPDLRHLHGNMTEQLDRYVSDFIAKRRDAGMGLGDDESLAAMSALADLIGHGNPSMRVLELGDDNRGSTDKVLELLDDGTGYQRYSSWQLGRLDDSGVIGRQHDHDSDDGGLEGPFELIFVQDSTNIWTSVKLLSSLLSDQGFLVARNTSNALEALRKEHLVVTVLNSTDVILATRLSAERDAVRGHQFVIVVRNLLGASNQIKPSANNRHLSQISNLSPIGTEFAAALEAHLLQRGAAKVDTVKVHEVSSAQFDKRTICISLLELEHEFLATMNQLDMDCLRSLTNTVTTMVWLTGANALGDSPNPDLVLGNGFSRALMLEHPSLNFVILDVGRPCNGLDDATLQHIVQVLESCEHEGSSNTGQDKEFAQKDGLLYVSRFRPDFEANSLFRRRVEKDGAIEKMDLSAAHPAKLAISTVDGSETLHFEEVREPVSVTPDGFVDILVKAISLNAKDVYTLRGKVETPEATTATEFSGVVTATGRDITHLKPGDSVAVGMACHFATSQRAPVWAVQKMLPGEQHTVMATLPTVYATAVYALVHRARLCAGESILIHGGAGAFGFAAILVATRILGTSANIYTTAGTQAKRDFIATRLGVPMANIFHSRNASFATNVKSATNRRGVDVIINFLTGDLLQTTWDCIAPFGRFVEIGKRDLADAGRLDMHVFLRNTTFTAFDLSDLYYHKLQHGNDTYPSLLTEVFEMYRSKQIEAPPITTFAAADIAEAYRYFSSGDRIGKIVISLEQEESKIPAGAGVKVVRGNVASRADVDATVSACIDTGKPLGGVVQAAMGLHEGLFAQMTSEQWQTAIRPKWKGTWNLHEAVEGHDLDFFLLTSSISGSVGTATESNYCAANSFLDWFARWRCIQGKPTISVGLGMISEVGYLHENPDIGALLLRKGIQPLTESEFLQVIDLALSGTVKLSKEKVLDDVTSSHILTGLEPLRFRELISKGYDVSLSNTQDPRVAILAAALAAERVAAEKDTSRTIYGNGDILDGAAEWFKAVPAHARSYLMPEAGAESLQAAMLKLIRKRFSSLIITPLDQIDDQKPLARFGVDSMIASEFRIWFWSAFRVDVPFLDMLSAEKTLRTLAEFATETLLEG</sequence>
<dbReference type="InterPro" id="IPR011032">
    <property type="entry name" value="GroES-like_sf"/>
</dbReference>
<evidence type="ECO:0000256" key="6">
    <source>
        <dbReference type="ARBA" id="ARBA00023268"/>
    </source>
</evidence>
<dbReference type="SUPFAM" id="SSF55048">
    <property type="entry name" value="Probable ACP-binding domain of malonyl-CoA ACP transacylase"/>
    <property type="match status" value="1"/>
</dbReference>
<dbReference type="SMART" id="SM00823">
    <property type="entry name" value="PKS_PP"/>
    <property type="match status" value="1"/>
</dbReference>
<evidence type="ECO:0000313" key="12">
    <source>
        <dbReference type="Proteomes" id="UP001320420"/>
    </source>
</evidence>
<dbReference type="SUPFAM" id="SSF50129">
    <property type="entry name" value="GroES-like"/>
    <property type="match status" value="1"/>
</dbReference>
<dbReference type="GO" id="GO:0004312">
    <property type="term" value="F:fatty acid synthase activity"/>
    <property type="evidence" value="ECO:0007669"/>
    <property type="project" value="TreeGrafter"/>
</dbReference>
<dbReference type="InterPro" id="IPR042104">
    <property type="entry name" value="PKS_dehydratase_sf"/>
</dbReference>
<dbReference type="InterPro" id="IPR014043">
    <property type="entry name" value="Acyl_transferase_dom"/>
</dbReference>
<keyword evidence="12" id="KW-1185">Reference proteome</keyword>
<keyword evidence="5" id="KW-0560">Oxidoreductase</keyword>
<feature type="region of interest" description="N-terminal hotdog fold" evidence="8">
    <location>
        <begin position="409"/>
        <end position="546"/>
    </location>
</feature>
<dbReference type="InterPro" id="IPR049900">
    <property type="entry name" value="PKS_mFAS_DH"/>
</dbReference>
<dbReference type="InterPro" id="IPR057326">
    <property type="entry name" value="KR_dom"/>
</dbReference>
<dbReference type="GO" id="GO:0008168">
    <property type="term" value="F:methyltransferase activity"/>
    <property type="evidence" value="ECO:0007669"/>
    <property type="project" value="UniProtKB-KW"/>
</dbReference>
<dbReference type="GO" id="GO:0006633">
    <property type="term" value="P:fatty acid biosynthetic process"/>
    <property type="evidence" value="ECO:0007669"/>
    <property type="project" value="TreeGrafter"/>
</dbReference>
<dbReference type="GO" id="GO:0044550">
    <property type="term" value="P:secondary metabolite biosynthetic process"/>
    <property type="evidence" value="ECO:0007669"/>
    <property type="project" value="TreeGrafter"/>
</dbReference>
<dbReference type="SMART" id="SM00822">
    <property type="entry name" value="PKS_KR"/>
    <property type="match status" value="1"/>
</dbReference>
<dbReference type="GO" id="GO:0032259">
    <property type="term" value="P:methylation"/>
    <property type="evidence" value="ECO:0007669"/>
    <property type="project" value="UniProtKB-KW"/>
</dbReference>
<dbReference type="InterPro" id="IPR013154">
    <property type="entry name" value="ADH-like_N"/>
</dbReference>
<dbReference type="InterPro" id="IPR001227">
    <property type="entry name" value="Ac_transferase_dom_sf"/>
</dbReference>
<evidence type="ECO:0000256" key="1">
    <source>
        <dbReference type="ARBA" id="ARBA00022450"/>
    </source>
</evidence>
<dbReference type="Pfam" id="PF08240">
    <property type="entry name" value="ADH_N"/>
    <property type="match status" value="1"/>
</dbReference>
<dbReference type="GO" id="GO:0016491">
    <property type="term" value="F:oxidoreductase activity"/>
    <property type="evidence" value="ECO:0007669"/>
    <property type="project" value="UniProtKB-KW"/>
</dbReference>
<dbReference type="CDD" id="cd05195">
    <property type="entry name" value="enoyl_red"/>
    <property type="match status" value="1"/>
</dbReference>
<evidence type="ECO:0000259" key="9">
    <source>
        <dbReference type="PROSITE" id="PS50075"/>
    </source>
</evidence>
<keyword evidence="6" id="KW-0511">Multifunctional enzyme</keyword>
<dbReference type="CDD" id="cd05274">
    <property type="entry name" value="KR_FAS_SDR_x"/>
    <property type="match status" value="1"/>
</dbReference>
<feature type="domain" description="Carrier" evidence="9">
    <location>
        <begin position="1752"/>
        <end position="1830"/>
    </location>
</feature>
<dbReference type="InterPro" id="IPR009081">
    <property type="entry name" value="PP-bd_ACP"/>
</dbReference>
<keyword evidence="4" id="KW-0521">NADP</keyword>
<dbReference type="Pfam" id="PF14765">
    <property type="entry name" value="PS-DH"/>
    <property type="match status" value="1"/>
</dbReference>
<dbReference type="InterPro" id="IPR036736">
    <property type="entry name" value="ACP-like_sf"/>
</dbReference>
<dbReference type="InterPro" id="IPR016036">
    <property type="entry name" value="Malonyl_transacylase_ACP-bd"/>
</dbReference>
<feature type="active site" description="Proton acceptor; for dehydratase activity" evidence="8">
    <location>
        <position position="441"/>
    </location>
</feature>
<dbReference type="EMBL" id="JAKJXP020000157">
    <property type="protein sequence ID" value="KAK7740885.1"/>
    <property type="molecule type" value="Genomic_DNA"/>
</dbReference>
<dbReference type="PANTHER" id="PTHR43775:SF50">
    <property type="entry name" value="HIGHLY REDUCING POLYKETIDE SYNTHASE SRDA"/>
    <property type="match status" value="1"/>
</dbReference>
<evidence type="ECO:0000256" key="8">
    <source>
        <dbReference type="PROSITE-ProRule" id="PRU01363"/>
    </source>
</evidence>
<dbReference type="PROSITE" id="PS50075">
    <property type="entry name" value="CARRIER"/>
    <property type="match status" value="1"/>
</dbReference>
<dbReference type="InterPro" id="IPR020806">
    <property type="entry name" value="PKS_PP-bd"/>
</dbReference>
<dbReference type="InterPro" id="IPR050091">
    <property type="entry name" value="PKS_NRPS_Biosynth_Enz"/>
</dbReference>
<reference evidence="11 12" key="1">
    <citation type="submission" date="2024-02" db="EMBL/GenBank/DDBJ databases">
        <title>De novo assembly and annotation of 12 fungi associated with fruit tree decline syndrome in Ontario, Canada.</title>
        <authorList>
            <person name="Sulman M."/>
            <person name="Ellouze W."/>
            <person name="Ilyukhin E."/>
        </authorList>
    </citation>
    <scope>NUCLEOTIDE SEQUENCE [LARGE SCALE GENOMIC DNA]</scope>
    <source>
        <strain evidence="11 12">M11/M66-122</strain>
    </source>
</reference>
<dbReference type="SUPFAM" id="SSF52151">
    <property type="entry name" value="FabD/lysophospholipase-like"/>
    <property type="match status" value="1"/>
</dbReference>
<keyword evidence="2" id="KW-0597">Phosphoprotein</keyword>
<evidence type="ECO:0000313" key="11">
    <source>
        <dbReference type="EMBL" id="KAK7740885.1"/>
    </source>
</evidence>
<dbReference type="InterPro" id="IPR020807">
    <property type="entry name" value="PKS_DH"/>
</dbReference>
<evidence type="ECO:0000256" key="5">
    <source>
        <dbReference type="ARBA" id="ARBA00023002"/>
    </source>
</evidence>
<dbReference type="SMART" id="SM00827">
    <property type="entry name" value="PKS_AT"/>
    <property type="match status" value="1"/>
</dbReference>
<evidence type="ECO:0000256" key="7">
    <source>
        <dbReference type="ARBA" id="ARBA00023315"/>
    </source>
</evidence>
<dbReference type="SMART" id="SM00826">
    <property type="entry name" value="PKS_DH"/>
    <property type="match status" value="1"/>
</dbReference>
<dbReference type="Pfam" id="PF08659">
    <property type="entry name" value="KR"/>
    <property type="match status" value="1"/>
</dbReference>
<dbReference type="InterPro" id="IPR049551">
    <property type="entry name" value="PKS_DH_C"/>
</dbReference>
<dbReference type="PANTHER" id="PTHR43775">
    <property type="entry name" value="FATTY ACID SYNTHASE"/>
    <property type="match status" value="1"/>
</dbReference>
<evidence type="ECO:0000256" key="2">
    <source>
        <dbReference type="ARBA" id="ARBA00022553"/>
    </source>
</evidence>
<dbReference type="SUPFAM" id="SSF51735">
    <property type="entry name" value="NAD(P)-binding Rossmann-fold domains"/>
    <property type="match status" value="2"/>
</dbReference>
<organism evidence="11 12">
    <name type="scientific">Diatrype stigma</name>
    <dbReference type="NCBI Taxonomy" id="117547"/>
    <lineage>
        <taxon>Eukaryota</taxon>
        <taxon>Fungi</taxon>
        <taxon>Dikarya</taxon>
        <taxon>Ascomycota</taxon>
        <taxon>Pezizomycotina</taxon>
        <taxon>Sordariomycetes</taxon>
        <taxon>Xylariomycetidae</taxon>
        <taxon>Xylariales</taxon>
        <taxon>Diatrypaceae</taxon>
        <taxon>Diatrype</taxon>
    </lineage>
</organism>
<dbReference type="InterPro" id="IPR013968">
    <property type="entry name" value="PKS_KR"/>
</dbReference>
<evidence type="ECO:0000259" key="10">
    <source>
        <dbReference type="PROSITE" id="PS52019"/>
    </source>
</evidence>
<evidence type="ECO:0000256" key="4">
    <source>
        <dbReference type="ARBA" id="ARBA00022857"/>
    </source>
</evidence>
<feature type="region of interest" description="C-terminal hotdog fold" evidence="8">
    <location>
        <begin position="560"/>
        <end position="719"/>
    </location>
</feature>
<dbReference type="InterPro" id="IPR016035">
    <property type="entry name" value="Acyl_Trfase/lysoPLipase"/>
</dbReference>
<evidence type="ECO:0008006" key="13">
    <source>
        <dbReference type="Google" id="ProtNLM"/>
    </source>
</evidence>
<keyword evidence="7" id="KW-0012">Acyltransferase</keyword>
<dbReference type="GO" id="GO:0031177">
    <property type="term" value="F:phosphopantetheine binding"/>
    <property type="evidence" value="ECO:0007669"/>
    <property type="project" value="InterPro"/>
</dbReference>
<dbReference type="Proteomes" id="UP001320420">
    <property type="component" value="Unassembled WGS sequence"/>
</dbReference>
<dbReference type="Gene3D" id="3.40.50.720">
    <property type="entry name" value="NAD(P)-binding Rossmann-like Domain"/>
    <property type="match status" value="2"/>
</dbReference>
<dbReference type="Pfam" id="PF00698">
    <property type="entry name" value="Acyl_transf_1"/>
    <property type="match status" value="1"/>
</dbReference>
<dbReference type="Pfam" id="PF13602">
    <property type="entry name" value="ADH_zinc_N_2"/>
    <property type="match status" value="1"/>
</dbReference>
<feature type="domain" description="PKS/mFAS DH" evidence="10">
    <location>
        <begin position="409"/>
        <end position="719"/>
    </location>
</feature>
<dbReference type="Pfam" id="PF21089">
    <property type="entry name" value="PKS_DH_N"/>
    <property type="match status" value="1"/>
</dbReference>
<dbReference type="InterPro" id="IPR020843">
    <property type="entry name" value="ER"/>
</dbReference>
<dbReference type="Gene3D" id="3.10.129.110">
    <property type="entry name" value="Polyketide synthase dehydratase"/>
    <property type="match status" value="1"/>
</dbReference>
<name>A0AAN9U6C1_9PEZI</name>
<accession>A0AAN9U6C1</accession>
<dbReference type="PROSITE" id="PS52019">
    <property type="entry name" value="PKS_MFAS_DH"/>
    <property type="match status" value="1"/>
</dbReference>
<gene>
    <name evidence="11" type="ORF">SLS62_010943</name>
</gene>